<evidence type="ECO:0000256" key="7">
    <source>
        <dbReference type="ARBA" id="ARBA00022723"/>
    </source>
</evidence>
<comment type="catalytic activity">
    <reaction evidence="14 15">
        <text>tRNA(Phe) + L-phenylalanine + ATP = L-phenylalanyl-tRNA(Phe) + AMP + diphosphate + H(+)</text>
        <dbReference type="Rhea" id="RHEA:19413"/>
        <dbReference type="Rhea" id="RHEA-COMP:9668"/>
        <dbReference type="Rhea" id="RHEA-COMP:9699"/>
        <dbReference type="ChEBI" id="CHEBI:15378"/>
        <dbReference type="ChEBI" id="CHEBI:30616"/>
        <dbReference type="ChEBI" id="CHEBI:33019"/>
        <dbReference type="ChEBI" id="CHEBI:58095"/>
        <dbReference type="ChEBI" id="CHEBI:78442"/>
        <dbReference type="ChEBI" id="CHEBI:78531"/>
        <dbReference type="ChEBI" id="CHEBI:456215"/>
        <dbReference type="EC" id="6.1.1.20"/>
    </reaction>
</comment>
<evidence type="ECO:0000256" key="5">
    <source>
        <dbReference type="ARBA" id="ARBA00022555"/>
    </source>
</evidence>
<dbReference type="InterPro" id="IPR033714">
    <property type="entry name" value="tRNA_bind_bactPheRS"/>
</dbReference>
<evidence type="ECO:0000313" key="20">
    <source>
        <dbReference type="Proteomes" id="UP001058364"/>
    </source>
</evidence>
<dbReference type="InterPro" id="IPR012340">
    <property type="entry name" value="NA-bd_OB-fold"/>
</dbReference>
<evidence type="ECO:0000256" key="6">
    <source>
        <dbReference type="ARBA" id="ARBA00022598"/>
    </source>
</evidence>
<dbReference type="Pfam" id="PF17759">
    <property type="entry name" value="tRNA_synthFbeta"/>
    <property type="match status" value="1"/>
</dbReference>
<keyword evidence="8 15" id="KW-0547">Nucleotide-binding</keyword>
<keyword evidence="6 15" id="KW-0436">Ligase</keyword>
<evidence type="ECO:0000256" key="10">
    <source>
        <dbReference type="ARBA" id="ARBA00022842"/>
    </source>
</evidence>
<comment type="cofactor">
    <cofactor evidence="15">
        <name>Mg(2+)</name>
        <dbReference type="ChEBI" id="CHEBI:18420"/>
    </cofactor>
    <text evidence="15">Binds 2 magnesium ions per tetramer.</text>
</comment>
<keyword evidence="12 15" id="KW-0648">Protein biosynthesis</keyword>
<dbReference type="Proteomes" id="UP001058364">
    <property type="component" value="Chromosome"/>
</dbReference>
<dbReference type="PANTHER" id="PTHR10947">
    <property type="entry name" value="PHENYLALANYL-TRNA SYNTHETASE BETA CHAIN AND LEUCINE-RICH REPEAT-CONTAINING PROTEIN 47"/>
    <property type="match status" value="1"/>
</dbReference>
<dbReference type="InterPro" id="IPR005147">
    <property type="entry name" value="tRNA_synthase_B5-dom"/>
</dbReference>
<dbReference type="RefSeq" id="WP_027123035.1">
    <property type="nucleotide sequence ID" value="NZ_CP103423.1"/>
</dbReference>
<gene>
    <name evidence="15" type="primary">pheT</name>
    <name evidence="19" type="ORF">NX772_02770</name>
</gene>
<evidence type="ECO:0000256" key="3">
    <source>
        <dbReference type="ARBA" id="ARBA00011209"/>
    </source>
</evidence>
<feature type="binding site" evidence="15">
    <location>
        <position position="451"/>
    </location>
    <ligand>
        <name>Mg(2+)</name>
        <dbReference type="ChEBI" id="CHEBI:18420"/>
        <note>shared with alpha subunit</note>
    </ligand>
</feature>
<evidence type="ECO:0000256" key="9">
    <source>
        <dbReference type="ARBA" id="ARBA00022840"/>
    </source>
</evidence>
<dbReference type="InterPro" id="IPR041616">
    <property type="entry name" value="PheRS_beta_core"/>
</dbReference>
<dbReference type="Gene3D" id="3.30.56.10">
    <property type="match status" value="2"/>
</dbReference>
<dbReference type="InterPro" id="IPR005146">
    <property type="entry name" value="B3/B4_tRNA-bd"/>
</dbReference>
<dbReference type="PANTHER" id="PTHR10947:SF0">
    <property type="entry name" value="PHENYLALANINE--TRNA LIGASE BETA SUBUNIT"/>
    <property type="match status" value="1"/>
</dbReference>
<evidence type="ECO:0000256" key="4">
    <source>
        <dbReference type="ARBA" id="ARBA00022490"/>
    </source>
</evidence>
<dbReference type="InterPro" id="IPR045060">
    <property type="entry name" value="Phe-tRNA-ligase_IIc_bsu"/>
</dbReference>
<feature type="binding site" evidence="15">
    <location>
        <position position="450"/>
    </location>
    <ligand>
        <name>Mg(2+)</name>
        <dbReference type="ChEBI" id="CHEBI:18420"/>
        <note>shared with alpha subunit</note>
    </ligand>
</feature>
<keyword evidence="10 15" id="KW-0460">Magnesium</keyword>
<dbReference type="EC" id="6.1.1.20" evidence="15"/>
<evidence type="ECO:0000256" key="15">
    <source>
        <dbReference type="HAMAP-Rule" id="MF_00283"/>
    </source>
</evidence>
<comment type="subunit">
    <text evidence="3 15">Tetramer of two alpha and two beta subunits.</text>
</comment>
<keyword evidence="5 16" id="KW-0820">tRNA-binding</keyword>
<sequence>MLFSYKKLKEIANLDDTVSFNDVINAINSIGFEVENYKKLNNISGIKFGKVLKTYKNPNGDKLTVCEIEFNDKIRTIQTTAKNVKENDFLMAFVPGSSNGEMIFTEKKLQNIISEGMLISLNELGFNSELVWDEYKDGIFTFKKVDLNLDPIEYFELNDYIIDIKILTNRSDANSYIIMGKELAAYFKTKPKNYNLKSANFKSDFKITDNNKNILTGIEAKVDEDFSLSIQDSLLIVKSGIKLISPIVDLTNLTLILSGMPNHAYNKDNIKSPINPKIFSSNFEIIGGKTINFQNGLGIVDGNNNIISLAGVMGGEKYSVNKDTKNIIIEIGNFSIKDVRHTAKQLKLESNAFKQSSKKISLGTMLLGHIVLSNYLNNFSEIINFPEIKEKEIEFDIEYINKIAGSQISTTKRFKEVIRSLEILEFRFSNNKIIIPSYRHDINDIDDVLEEILRFYGFDNLTLHQPSINNFKINSLSNFKENISANGFQEVRTYTLISKERNIFNPFNFEKNIELETYISKEREVIRNSLSISLAEVIDYNQKRKINDISIFEIGMVNKLNRVLALATTTKTFVELKQILINTFSNDLEFKRAEDINQFHTGVSAIIYQKDKIVGWIGKISPYLNISDAYFVEVNLDVIKNKKNSFKQCNSKPLKTRDITFTINKKESIQEKIQEINSIYDSIFSIKVKDIYETEEVNKITLNIVCDENGMELIDKKYNNQ</sequence>
<dbReference type="InterPro" id="IPR020825">
    <property type="entry name" value="Phe-tRNA_synthase-like_B3/B4"/>
</dbReference>
<proteinExistence type="inferred from homology"/>
<dbReference type="SMART" id="SM00874">
    <property type="entry name" value="B5"/>
    <property type="match status" value="1"/>
</dbReference>
<dbReference type="NCBIfam" id="NF001882">
    <property type="entry name" value="PRK00629.5-4"/>
    <property type="match status" value="1"/>
</dbReference>
<dbReference type="GO" id="GO:0004826">
    <property type="term" value="F:phenylalanine-tRNA ligase activity"/>
    <property type="evidence" value="ECO:0007669"/>
    <property type="project" value="UniProtKB-EC"/>
</dbReference>
<evidence type="ECO:0000256" key="16">
    <source>
        <dbReference type="PROSITE-ProRule" id="PRU00209"/>
    </source>
</evidence>
<evidence type="ECO:0000256" key="11">
    <source>
        <dbReference type="ARBA" id="ARBA00022884"/>
    </source>
</evidence>
<keyword evidence="4 15" id="KW-0963">Cytoplasm</keyword>
<evidence type="ECO:0000256" key="14">
    <source>
        <dbReference type="ARBA" id="ARBA00049255"/>
    </source>
</evidence>
<dbReference type="SUPFAM" id="SSF55681">
    <property type="entry name" value="Class II aaRS and biotin synthetases"/>
    <property type="match status" value="1"/>
</dbReference>
<dbReference type="Gene3D" id="3.30.930.10">
    <property type="entry name" value="Bira Bifunctional Protein, Domain 2"/>
    <property type="match status" value="1"/>
</dbReference>
<keyword evidence="20" id="KW-1185">Reference proteome</keyword>
<evidence type="ECO:0000256" key="2">
    <source>
        <dbReference type="ARBA" id="ARBA00008653"/>
    </source>
</evidence>
<dbReference type="CDD" id="cd02796">
    <property type="entry name" value="tRNA_bind_bactPheRS"/>
    <property type="match status" value="1"/>
</dbReference>
<keyword evidence="7 15" id="KW-0479">Metal-binding</keyword>
<dbReference type="PROSITE" id="PS50886">
    <property type="entry name" value="TRBD"/>
    <property type="match status" value="1"/>
</dbReference>
<dbReference type="NCBIfam" id="TIGR00472">
    <property type="entry name" value="pheT_bact"/>
    <property type="match status" value="1"/>
</dbReference>
<protein>
    <recommendedName>
        <fullName evidence="15">Phenylalanine--tRNA ligase beta subunit</fullName>
        <ecNumber evidence="15">6.1.1.20</ecNumber>
    </recommendedName>
    <alternativeName>
        <fullName evidence="15">Phenylalanyl-tRNA synthetase beta subunit</fullName>
        <shortName evidence="15">PheRS</shortName>
    </alternativeName>
</protein>
<dbReference type="SMART" id="SM00873">
    <property type="entry name" value="B3_4"/>
    <property type="match status" value="1"/>
</dbReference>
<evidence type="ECO:0000313" key="19">
    <source>
        <dbReference type="EMBL" id="UWD34007.1"/>
    </source>
</evidence>
<feature type="domain" description="B5" evidence="18">
    <location>
        <begin position="388"/>
        <end position="463"/>
    </location>
</feature>
<keyword evidence="13 15" id="KW-0030">Aminoacyl-tRNA synthetase</keyword>
<dbReference type="InterPro" id="IPR045864">
    <property type="entry name" value="aa-tRNA-synth_II/BPL/LPL"/>
</dbReference>
<feature type="domain" description="TRNA-binding" evidence="17">
    <location>
        <begin position="40"/>
        <end position="153"/>
    </location>
</feature>
<dbReference type="SUPFAM" id="SSF50249">
    <property type="entry name" value="Nucleic acid-binding proteins"/>
    <property type="match status" value="1"/>
</dbReference>
<comment type="similarity">
    <text evidence="2 15">Belongs to the phenylalanyl-tRNA synthetase beta subunit family. Type 1 subfamily.</text>
</comment>
<dbReference type="EMBL" id="CP103423">
    <property type="protein sequence ID" value="UWD34007.1"/>
    <property type="molecule type" value="Genomic_DNA"/>
</dbReference>
<organism evidence="19 20">
    <name type="scientific">Mesomycoplasma molare</name>
    <dbReference type="NCBI Taxonomy" id="171288"/>
    <lineage>
        <taxon>Bacteria</taxon>
        <taxon>Bacillati</taxon>
        <taxon>Mycoplasmatota</taxon>
        <taxon>Mycoplasmoidales</taxon>
        <taxon>Metamycoplasmataceae</taxon>
        <taxon>Mesomycoplasma</taxon>
    </lineage>
</organism>
<evidence type="ECO:0000256" key="1">
    <source>
        <dbReference type="ARBA" id="ARBA00004496"/>
    </source>
</evidence>
<dbReference type="Pfam" id="PF03484">
    <property type="entry name" value="B5"/>
    <property type="match status" value="1"/>
</dbReference>
<evidence type="ECO:0000256" key="13">
    <source>
        <dbReference type="ARBA" id="ARBA00023146"/>
    </source>
</evidence>
<keyword evidence="9 15" id="KW-0067">ATP-binding</keyword>
<evidence type="ECO:0000259" key="18">
    <source>
        <dbReference type="PROSITE" id="PS51483"/>
    </source>
</evidence>
<dbReference type="InterPro" id="IPR004532">
    <property type="entry name" value="Phe-tRNA-ligase_IIc_bsu_bact"/>
</dbReference>
<dbReference type="InterPro" id="IPR009061">
    <property type="entry name" value="DNA-bd_dom_put_sf"/>
</dbReference>
<evidence type="ECO:0000256" key="12">
    <source>
        <dbReference type="ARBA" id="ARBA00022917"/>
    </source>
</evidence>
<comment type="subcellular location">
    <subcellularLocation>
        <location evidence="1 15">Cytoplasm</location>
    </subcellularLocation>
</comment>
<reference evidence="19" key="1">
    <citation type="submission" date="2022-08" db="EMBL/GenBank/DDBJ databases">
        <title>Complete genome sequence of Mycoplasma molare type strain H 542.</title>
        <authorList>
            <person name="Spergser J."/>
        </authorList>
    </citation>
    <scope>NUCLEOTIDE SEQUENCE</scope>
    <source>
        <strain evidence="19">H 542</strain>
    </source>
</reference>
<evidence type="ECO:0000256" key="8">
    <source>
        <dbReference type="ARBA" id="ARBA00022741"/>
    </source>
</evidence>
<dbReference type="SUPFAM" id="SSF56037">
    <property type="entry name" value="PheT/TilS domain"/>
    <property type="match status" value="1"/>
</dbReference>
<dbReference type="Pfam" id="PF01588">
    <property type="entry name" value="tRNA_bind"/>
    <property type="match status" value="1"/>
</dbReference>
<evidence type="ECO:0000259" key="17">
    <source>
        <dbReference type="PROSITE" id="PS50886"/>
    </source>
</evidence>
<name>A0ABY5TTL5_9BACT</name>
<dbReference type="HAMAP" id="MF_00283">
    <property type="entry name" value="Phe_tRNA_synth_beta1"/>
    <property type="match status" value="1"/>
</dbReference>
<dbReference type="SUPFAM" id="SSF46955">
    <property type="entry name" value="Putative DNA-binding domain"/>
    <property type="match status" value="1"/>
</dbReference>
<feature type="binding site" evidence="15">
    <location>
        <position position="441"/>
    </location>
    <ligand>
        <name>Mg(2+)</name>
        <dbReference type="ChEBI" id="CHEBI:18420"/>
        <note>shared with alpha subunit</note>
    </ligand>
</feature>
<dbReference type="PROSITE" id="PS51483">
    <property type="entry name" value="B5"/>
    <property type="match status" value="1"/>
</dbReference>
<dbReference type="Gene3D" id="2.40.50.140">
    <property type="entry name" value="Nucleic acid-binding proteins"/>
    <property type="match status" value="1"/>
</dbReference>
<feature type="binding site" evidence="15">
    <location>
        <position position="447"/>
    </location>
    <ligand>
        <name>Mg(2+)</name>
        <dbReference type="ChEBI" id="CHEBI:18420"/>
        <note>shared with alpha subunit</note>
    </ligand>
</feature>
<keyword evidence="11 16" id="KW-0694">RNA-binding</keyword>
<dbReference type="Pfam" id="PF03483">
    <property type="entry name" value="B3_4"/>
    <property type="match status" value="1"/>
</dbReference>
<dbReference type="InterPro" id="IPR002547">
    <property type="entry name" value="tRNA-bd_dom"/>
</dbReference>
<dbReference type="Gene3D" id="3.50.40.10">
    <property type="entry name" value="Phenylalanyl-trna Synthetase, Chain B, domain 3"/>
    <property type="match status" value="1"/>
</dbReference>
<accession>A0ABY5TTL5</accession>